<evidence type="ECO:0000313" key="1">
    <source>
        <dbReference type="EMBL" id="API86506.1"/>
    </source>
</evidence>
<name>A0A1L4BRN5_9GAMM</name>
<dbReference type="STRING" id="573570.F7310_03690"/>
<dbReference type="RefSeq" id="WP_072711866.1">
    <property type="nucleotide sequence ID" value="NZ_CP016796.1"/>
</dbReference>
<reference evidence="1 2" key="1">
    <citation type="journal article" date="2016" name="Appl. Environ. Microbiol.">
        <title>Whole genome relationships among Francisella bacteria of diverse origin define new species and provide specific regions for detection.</title>
        <authorList>
            <person name="Challacombe J.F."/>
            <person name="Petersen J.M."/>
            <person name="Gallegos-Graves V."/>
            <person name="Hodge D."/>
            <person name="Pillai S."/>
            <person name="Kuske C.R."/>
        </authorList>
    </citation>
    <scope>NUCLEOTIDE SEQUENCE [LARGE SCALE GENOMIC DNA]</scope>
    <source>
        <strain evidence="2">TX07-7310</strain>
    </source>
</reference>
<dbReference type="Proteomes" id="UP000184222">
    <property type="component" value="Chromosome"/>
</dbReference>
<dbReference type="OrthoDB" id="5606293at2"/>
<evidence type="ECO:0000313" key="2">
    <source>
        <dbReference type="Proteomes" id="UP000184222"/>
    </source>
</evidence>
<keyword evidence="2" id="KW-1185">Reference proteome</keyword>
<dbReference type="AlphaFoldDB" id="A0A1L4BRN5"/>
<gene>
    <name evidence="1" type="ORF">F7310_03690</name>
</gene>
<accession>A0A1L4BRN5</accession>
<organism evidence="1 2">
    <name type="scientific">Francisella uliginis</name>
    <dbReference type="NCBI Taxonomy" id="573570"/>
    <lineage>
        <taxon>Bacteria</taxon>
        <taxon>Pseudomonadati</taxon>
        <taxon>Pseudomonadota</taxon>
        <taxon>Gammaproteobacteria</taxon>
        <taxon>Thiotrichales</taxon>
        <taxon>Francisellaceae</taxon>
        <taxon>Francisella</taxon>
    </lineage>
</organism>
<protein>
    <submittedName>
        <fullName evidence="1">Uncharacterized protein</fullName>
    </submittedName>
</protein>
<dbReference type="EMBL" id="CP016796">
    <property type="protein sequence ID" value="API86506.1"/>
    <property type="molecule type" value="Genomic_DNA"/>
</dbReference>
<dbReference type="KEGG" id="frx:F7310_03690"/>
<proteinExistence type="predicted"/>
<sequence length="348" mass="40960">MKKLLLTIILAIPMMGYCGFMDWVQGYPEVKVKIEKALEQKYHGDKFEVWDLSYSDNLGGYNFKYKPINAEYDYTYKGSYLSKRDILSANSYMTTKVAYQWIDEFQPLVDKVSKNNLIFGSLDPQSPYQWRKMKKDPIDKALHDLYSSNPVDINKWIAEDHNAIAGSISIFIAIPRTAEGVYETLRLIEQVNNKLRSYNLYSYKLEVITYDIPKDFNIEKYYYKVFPSFKTSHGWWFEEGVQKYAWGYLQINSCTKISEFKKFCNTQYGVEDLSTRKRIVLGNTTADRIYNLNDIINDFYIVNDFGQPDKCDPILGCYGRWDTRSRANKELKNSKYYPQLEKIINNQK</sequence>